<dbReference type="GO" id="GO:0016740">
    <property type="term" value="F:transferase activity"/>
    <property type="evidence" value="ECO:0007669"/>
    <property type="project" value="UniProtKB-KW"/>
</dbReference>
<protein>
    <submittedName>
        <fullName evidence="2">Aminoglycoside phosphotransferase family protein</fullName>
    </submittedName>
</protein>
<dbReference type="InterPro" id="IPR011009">
    <property type="entry name" value="Kinase-like_dom_sf"/>
</dbReference>
<keyword evidence="2" id="KW-0808">Transferase</keyword>
<feature type="domain" description="Aminoglycoside phosphotransferase" evidence="1">
    <location>
        <begin position="28"/>
        <end position="258"/>
    </location>
</feature>
<sequence length="350" mass="38446">MSADWQADVAGEARHVLEASYGIRPRSVERLTRDSPNQIWRCTTADGTYTLKRLGRPGQDRWLAFQDAAIARAARYGVPAEPLIRAADGSPTAAADGALWQLRRYVPGRHFRDGDPADLRAAAETVAAVHAVPVDGLPEAGANPIQDMEFWLGADESAVDELGELVSAVASPALWDEVDDAWRTAYRRARATLDLPAYQSLPVTLTHGEIAGSNLVFDDEDRLISLLDWDGVDVRPRVYDLARAVLFLARTGRGSFRVHRDLAVDLVLRATAANPPGPDELRAIVPVLELYCVPTARYVRQMAKTGPATLTWYLRWTAEGARTVRDNVLPAVTRLAEHLERTGAVRADRS</sequence>
<evidence type="ECO:0000313" key="2">
    <source>
        <dbReference type="EMBL" id="QWT72305.1"/>
    </source>
</evidence>
<evidence type="ECO:0000259" key="1">
    <source>
        <dbReference type="Pfam" id="PF01636"/>
    </source>
</evidence>
<reference evidence="2" key="2">
    <citation type="submission" date="2021-06" db="EMBL/GenBank/DDBJ databases">
        <authorList>
            <person name="Alferova V.A."/>
            <person name="Mardanov A.V."/>
            <person name="Beletsky A.V."/>
            <person name="Ravin N.V."/>
            <person name="Osterman I.A."/>
            <person name="Terekhov S.S."/>
        </authorList>
    </citation>
    <scope>NUCLEOTIDE SEQUENCE</scope>
    <source>
        <strain evidence="2">INA-Ac-5812</strain>
    </source>
</reference>
<proteinExistence type="predicted"/>
<dbReference type="SUPFAM" id="SSF56112">
    <property type="entry name" value="Protein kinase-like (PK-like)"/>
    <property type="match status" value="1"/>
</dbReference>
<accession>A0A8F2FBA7</accession>
<reference evidence="2" key="1">
    <citation type="journal article" date="2021" name="Angew. Chem. Int. Ed. Engl.">
        <title>Gausemycins A,B - cyclic lipoglycopeptides from Streptomyces sp.</title>
        <authorList>
            <person name="Tyurin A."/>
            <person name="Alferova V."/>
            <person name="Paramonov A."/>
            <person name="Shuvalov M."/>
            <person name="Kudryakova G."/>
            <person name="Rogozhin E."/>
            <person name="Zherebker A."/>
            <person name="Brylev V."/>
            <person name="Chistov A."/>
            <person name="Baranova A."/>
            <person name="Birykov M."/>
            <person name="Ivanov I."/>
            <person name="Prokhorenko I."/>
            <person name="Grammatikova N."/>
            <person name="Kravchenko T."/>
            <person name="Isakova E."/>
            <person name="Mirchink E."/>
            <person name="Gladkikh E."/>
            <person name="Svirshchevskaya E."/>
            <person name="Mardanov A."/>
            <person name="Beletsky A."/>
            <person name="Kocharovskaya M."/>
            <person name="Kulyaeva V."/>
            <person name="Shashkov A."/>
            <person name="Nifantiev N."/>
            <person name="Apt A."/>
            <person name="Majorov K."/>
            <person name="Efimova S."/>
            <person name="Ravin N."/>
            <person name="Nikolaev E."/>
            <person name="Ostroumova O."/>
            <person name="Katrukha G."/>
            <person name="Lapchinskaya O."/>
            <person name="Dontsova O."/>
            <person name="Terekhov S."/>
            <person name="Osterman I."/>
            <person name="Shenkarev Z."/>
            <person name="Korshun V.A."/>
        </authorList>
    </citation>
    <scope>NUCLEOTIDE SEQUENCE</scope>
    <source>
        <strain evidence="2">INA-Ac-5812</strain>
    </source>
</reference>
<dbReference type="Gene3D" id="3.90.1200.10">
    <property type="match status" value="1"/>
</dbReference>
<dbReference type="InterPro" id="IPR002575">
    <property type="entry name" value="Aminoglycoside_PTrfase"/>
</dbReference>
<dbReference type="Gene3D" id="3.30.200.20">
    <property type="entry name" value="Phosphorylase Kinase, domain 1"/>
    <property type="match status" value="1"/>
</dbReference>
<dbReference type="EMBL" id="MZ394730">
    <property type="protein sequence ID" value="QWT72305.1"/>
    <property type="molecule type" value="Genomic_DNA"/>
</dbReference>
<organism evidence="2">
    <name type="scientific">Streptomyces kanamyceticus</name>
    <dbReference type="NCBI Taxonomy" id="1967"/>
    <lineage>
        <taxon>Bacteria</taxon>
        <taxon>Bacillati</taxon>
        <taxon>Actinomycetota</taxon>
        <taxon>Actinomycetes</taxon>
        <taxon>Kitasatosporales</taxon>
        <taxon>Streptomycetaceae</taxon>
        <taxon>Streptomyces</taxon>
    </lineage>
</organism>
<dbReference type="RefSeq" id="WP_399933719.1">
    <property type="nucleotide sequence ID" value="NZ_CP172446.1"/>
</dbReference>
<dbReference type="AlphaFoldDB" id="A0A8F2FBA7"/>
<gene>
    <name evidence="2" type="primary">orf49</name>
</gene>
<name>A0A8F2FBA7_STRKN</name>
<dbReference type="Pfam" id="PF01636">
    <property type="entry name" value="APH"/>
    <property type="match status" value="1"/>
</dbReference>